<keyword evidence="1" id="KW-1133">Transmembrane helix</keyword>
<gene>
    <name evidence="2" type="ORF">SAMN04489759_102503</name>
</gene>
<dbReference type="EMBL" id="FNBP01000002">
    <property type="protein sequence ID" value="SDF58667.1"/>
    <property type="molecule type" value="Genomic_DNA"/>
</dbReference>
<evidence type="ECO:0000256" key="1">
    <source>
        <dbReference type="SAM" id="Phobius"/>
    </source>
</evidence>
<name>A0A1G7MA98_9RHOB</name>
<organism evidence="2 3">
    <name type="scientific">Sulfitobacter delicatus</name>
    <dbReference type="NCBI Taxonomy" id="218672"/>
    <lineage>
        <taxon>Bacteria</taxon>
        <taxon>Pseudomonadati</taxon>
        <taxon>Pseudomonadota</taxon>
        <taxon>Alphaproteobacteria</taxon>
        <taxon>Rhodobacterales</taxon>
        <taxon>Roseobacteraceae</taxon>
        <taxon>Sulfitobacter</taxon>
    </lineage>
</organism>
<keyword evidence="1" id="KW-0812">Transmembrane</keyword>
<keyword evidence="3" id="KW-1185">Reference proteome</keyword>
<sequence>MRKSITHFIYAENGAVTVDWVVIAAAVVSLGLLILGTIHGSAVGMLDELGASLIAKYGSG</sequence>
<dbReference type="Proteomes" id="UP000199399">
    <property type="component" value="Unassembled WGS sequence"/>
</dbReference>
<accession>A0A1G7MA98</accession>
<reference evidence="3" key="1">
    <citation type="submission" date="2016-10" db="EMBL/GenBank/DDBJ databases">
        <authorList>
            <person name="Varghese N."/>
            <person name="Submissions S."/>
        </authorList>
    </citation>
    <scope>NUCLEOTIDE SEQUENCE [LARGE SCALE GENOMIC DNA]</scope>
    <source>
        <strain evidence="3">DSM 16477</strain>
    </source>
</reference>
<feature type="transmembrane region" description="Helical" evidence="1">
    <location>
        <begin position="20"/>
        <end position="46"/>
    </location>
</feature>
<evidence type="ECO:0000313" key="2">
    <source>
        <dbReference type="EMBL" id="SDF58667.1"/>
    </source>
</evidence>
<proteinExistence type="predicted"/>
<evidence type="ECO:0008006" key="4">
    <source>
        <dbReference type="Google" id="ProtNLM"/>
    </source>
</evidence>
<dbReference type="OrthoDB" id="5525128at2"/>
<protein>
    <recommendedName>
        <fullName evidence="4">Flp pilus assembly protein, pilin Flp</fullName>
    </recommendedName>
</protein>
<dbReference type="AlphaFoldDB" id="A0A1G7MA98"/>
<evidence type="ECO:0000313" key="3">
    <source>
        <dbReference type="Proteomes" id="UP000199399"/>
    </source>
</evidence>
<dbReference type="STRING" id="218672.SAMN04489759_102503"/>
<dbReference type="RefSeq" id="WP_093740047.1">
    <property type="nucleotide sequence ID" value="NZ_FNBP01000002.1"/>
</dbReference>
<keyword evidence="1" id="KW-0472">Membrane</keyword>